<feature type="domain" description="Rho-GAP" evidence="2">
    <location>
        <begin position="840"/>
        <end position="1028"/>
    </location>
</feature>
<name>A0AAD9N493_9ANNE</name>
<dbReference type="Gene3D" id="1.25.40.530">
    <property type="entry name" value="MyTH4 domain"/>
    <property type="match status" value="1"/>
</dbReference>
<feature type="compositionally biased region" description="Basic and acidic residues" evidence="1">
    <location>
        <begin position="284"/>
        <end position="295"/>
    </location>
</feature>
<organism evidence="4 5">
    <name type="scientific">Paralvinella palmiformis</name>
    <dbReference type="NCBI Taxonomy" id="53620"/>
    <lineage>
        <taxon>Eukaryota</taxon>
        <taxon>Metazoa</taxon>
        <taxon>Spiralia</taxon>
        <taxon>Lophotrochozoa</taxon>
        <taxon>Annelida</taxon>
        <taxon>Polychaeta</taxon>
        <taxon>Sedentaria</taxon>
        <taxon>Canalipalpata</taxon>
        <taxon>Terebellida</taxon>
        <taxon>Terebelliformia</taxon>
        <taxon>Alvinellidae</taxon>
        <taxon>Paralvinella</taxon>
    </lineage>
</organism>
<evidence type="ECO:0000313" key="4">
    <source>
        <dbReference type="EMBL" id="KAK2154868.1"/>
    </source>
</evidence>
<dbReference type="EMBL" id="JAODUP010000255">
    <property type="protein sequence ID" value="KAK2154868.1"/>
    <property type="molecule type" value="Genomic_DNA"/>
</dbReference>
<feature type="compositionally biased region" description="Low complexity" evidence="1">
    <location>
        <begin position="444"/>
        <end position="455"/>
    </location>
</feature>
<dbReference type="SMART" id="SM00324">
    <property type="entry name" value="RhoGAP"/>
    <property type="match status" value="1"/>
</dbReference>
<feature type="region of interest" description="Disordered" evidence="1">
    <location>
        <begin position="1"/>
        <end position="39"/>
    </location>
</feature>
<dbReference type="InterPro" id="IPR038185">
    <property type="entry name" value="MyTH4_dom_sf"/>
</dbReference>
<dbReference type="Proteomes" id="UP001208570">
    <property type="component" value="Unassembled WGS sequence"/>
</dbReference>
<dbReference type="InterPro" id="IPR000857">
    <property type="entry name" value="MyTH4_dom"/>
</dbReference>
<accession>A0AAD9N493</accession>
<comment type="caution">
    <text evidence="4">The sequence shown here is derived from an EMBL/GenBank/DDBJ whole genome shotgun (WGS) entry which is preliminary data.</text>
</comment>
<dbReference type="Pfam" id="PF00620">
    <property type="entry name" value="RhoGAP"/>
    <property type="match status" value="1"/>
</dbReference>
<feature type="compositionally biased region" description="Low complexity" evidence="1">
    <location>
        <begin position="296"/>
        <end position="305"/>
    </location>
</feature>
<feature type="compositionally biased region" description="Polar residues" evidence="1">
    <location>
        <begin position="471"/>
        <end position="497"/>
    </location>
</feature>
<dbReference type="SMART" id="SM00139">
    <property type="entry name" value="MyTH4"/>
    <property type="match status" value="1"/>
</dbReference>
<dbReference type="GO" id="GO:0005856">
    <property type="term" value="C:cytoskeleton"/>
    <property type="evidence" value="ECO:0007669"/>
    <property type="project" value="InterPro"/>
</dbReference>
<gene>
    <name evidence="4" type="ORF">LSH36_255g02019</name>
</gene>
<dbReference type="FunFam" id="1.10.555.10:FF:000011">
    <property type="entry name" value="Rho GTPase-activating protein 39"/>
    <property type="match status" value="1"/>
</dbReference>
<evidence type="ECO:0000256" key="1">
    <source>
        <dbReference type="SAM" id="MobiDB-lite"/>
    </source>
</evidence>
<dbReference type="AlphaFoldDB" id="A0AAD9N493"/>
<proteinExistence type="predicted"/>
<evidence type="ECO:0000313" key="5">
    <source>
        <dbReference type="Proteomes" id="UP001208570"/>
    </source>
</evidence>
<keyword evidence="5" id="KW-1185">Reference proteome</keyword>
<feature type="compositionally biased region" description="Low complexity" evidence="1">
    <location>
        <begin position="345"/>
        <end position="363"/>
    </location>
</feature>
<dbReference type="GO" id="GO:0005737">
    <property type="term" value="C:cytoplasm"/>
    <property type="evidence" value="ECO:0007669"/>
    <property type="project" value="TreeGrafter"/>
</dbReference>
<protein>
    <recommendedName>
        <fullName evidence="6">Rho GTPase-activating protein 39</fullName>
    </recommendedName>
</protein>
<dbReference type="Gene3D" id="1.10.555.10">
    <property type="entry name" value="Rho GTPase activation protein"/>
    <property type="match status" value="1"/>
</dbReference>
<evidence type="ECO:0000259" key="2">
    <source>
        <dbReference type="PROSITE" id="PS50238"/>
    </source>
</evidence>
<evidence type="ECO:0008006" key="6">
    <source>
        <dbReference type="Google" id="ProtNLM"/>
    </source>
</evidence>
<feature type="compositionally biased region" description="Basic residues" evidence="1">
    <location>
        <begin position="322"/>
        <end position="335"/>
    </location>
</feature>
<dbReference type="Pfam" id="PF00784">
    <property type="entry name" value="MyTH4"/>
    <property type="match status" value="1"/>
</dbReference>
<evidence type="ECO:0000259" key="3">
    <source>
        <dbReference type="PROSITE" id="PS51016"/>
    </source>
</evidence>
<feature type="compositionally biased region" description="Polar residues" evidence="1">
    <location>
        <begin position="12"/>
        <end position="23"/>
    </location>
</feature>
<dbReference type="GO" id="GO:0005096">
    <property type="term" value="F:GTPase activator activity"/>
    <property type="evidence" value="ECO:0007669"/>
    <property type="project" value="TreeGrafter"/>
</dbReference>
<dbReference type="CDD" id="cd04389">
    <property type="entry name" value="RhoGAP_KIAA1688"/>
    <property type="match status" value="1"/>
</dbReference>
<dbReference type="PROSITE" id="PS50238">
    <property type="entry name" value="RHOGAP"/>
    <property type="match status" value="1"/>
</dbReference>
<dbReference type="InterPro" id="IPR000198">
    <property type="entry name" value="RhoGAP_dom"/>
</dbReference>
<dbReference type="PANTHER" id="PTHR45876">
    <property type="entry name" value="FI04035P"/>
    <property type="match status" value="1"/>
</dbReference>
<feature type="region of interest" description="Disordered" evidence="1">
    <location>
        <begin position="401"/>
        <end position="515"/>
    </location>
</feature>
<dbReference type="SUPFAM" id="SSF48350">
    <property type="entry name" value="GTPase activation domain, GAP"/>
    <property type="match status" value="1"/>
</dbReference>
<sequence>MFQKRDHVRTGSLRSANSSQTSPHSRRLRGSQSSQTISNYVRRDFSDVHRPIESPQLPQRSLDLHRSFDLHRGSLDQVTSAGALHTSHSHHHPLYVRQESFPRDDHFGYAREMSSQYPDVSQITAVQVTPRPKPRAFPRTNPAYVGVHRRDGQPSYKRINIEQHQPPTAIYNQRFYNAHVQYGIEPPSMQSAAMQTSQTFFADLSDRLALRHERSDSDTSHSSYGISRLQHDMTDSMISQGSGLTAGRQSLASTCKDTHSDSHSSQGSLRGVPDSLSSQGSLRSAHERDHVHDVAAADSSSARDSPPVHVHSRCPKSPPPRKPTRTHRPNQKHTQSRRDVKVAVSSGTGTTGSTTSSSTQSSQKSLTRRNSEPDYANLPLIAHFRSGKIMTVDDPITKQEQEKMTFSSHSTEEQVADDVKSADSLRSGDSLSPVEYLQQQDTPSSVRSHSTHNSSPISEGLPDQGFEDSDNSSVFSTPSPRSKQRNNENITPPLLTSETHHASLRRKKPPLEKQEQLALQLALEKSQSLQAEISQRPLSMVLGTQSDGNVIINPNVTLQRQHHPVIISTSMPMSNVFLLATPRLGRKLYSMGDIENYAADHLNIHRKGLLRKKISIGTMLTHSKVLFGMRSTDVPHAKTMYDMVDIHDIEQFALENLNEHRKGILGKTVPIGNMLTWTKPMIRTNDKMMKKEAPEVFKLIQMYMGDRKAKSSLPQLALDIMTKVTYECFITTDTADLNMQIRVQFRHIESLMRGWELLGVCLAFFPPSVKFHSYLEGYIYRHLDPSVDTAKVPVSHFAAHCQRRLDRVSQTGAKRGLRKPTLDEIEQAKKSIFHPSMFGSTLEDVMLMQKDKFPDRKLPWIQTALSEEVLRLNGAKTEGVFRVPGDIDEVNALKVRCDQWIPPTDCPDPHIPASLLKLWYRELYEPLIPPDIYDQCINNCEDEQMVINIVQNLPHINRLVLSYLIRFLQVFAAPENAIVTKMDVNNLAMVMAPNCLRCESEDPKIIFENTRKEMAFIRTLIIHLDTSFMEGIL</sequence>
<dbReference type="InterPro" id="IPR008936">
    <property type="entry name" value="Rho_GTPase_activation_prot"/>
</dbReference>
<dbReference type="GO" id="GO:0007165">
    <property type="term" value="P:signal transduction"/>
    <property type="evidence" value="ECO:0007669"/>
    <property type="project" value="InterPro"/>
</dbReference>
<feature type="domain" description="MyTH4" evidence="3">
    <location>
        <begin position="672"/>
        <end position="829"/>
    </location>
</feature>
<dbReference type="PROSITE" id="PS51016">
    <property type="entry name" value="MYTH4"/>
    <property type="match status" value="1"/>
</dbReference>
<feature type="region of interest" description="Disordered" evidence="1">
    <location>
        <begin position="237"/>
        <end position="378"/>
    </location>
</feature>
<feature type="compositionally biased region" description="Polar residues" evidence="1">
    <location>
        <begin position="237"/>
        <end position="255"/>
    </location>
</feature>
<reference evidence="4" key="1">
    <citation type="journal article" date="2023" name="Mol. Biol. Evol.">
        <title>Third-Generation Sequencing Reveals the Adaptive Role of the Epigenome in Three Deep-Sea Polychaetes.</title>
        <authorList>
            <person name="Perez M."/>
            <person name="Aroh O."/>
            <person name="Sun Y."/>
            <person name="Lan Y."/>
            <person name="Juniper S.K."/>
            <person name="Young C.R."/>
            <person name="Angers B."/>
            <person name="Qian P.Y."/>
        </authorList>
    </citation>
    <scope>NUCLEOTIDE SEQUENCE</scope>
    <source>
        <strain evidence="4">P08H-3</strain>
    </source>
</reference>
<dbReference type="PANTHER" id="PTHR45876:SF8">
    <property type="entry name" value="FI04035P"/>
    <property type="match status" value="1"/>
</dbReference>
<feature type="compositionally biased region" description="Polar residues" evidence="1">
    <location>
        <begin position="30"/>
        <end position="39"/>
    </location>
</feature>